<dbReference type="Proteomes" id="UP000800036">
    <property type="component" value="Unassembled WGS sequence"/>
</dbReference>
<organism evidence="1 2">
    <name type="scientific">Bimuria novae-zelandiae CBS 107.79</name>
    <dbReference type="NCBI Taxonomy" id="1447943"/>
    <lineage>
        <taxon>Eukaryota</taxon>
        <taxon>Fungi</taxon>
        <taxon>Dikarya</taxon>
        <taxon>Ascomycota</taxon>
        <taxon>Pezizomycotina</taxon>
        <taxon>Dothideomycetes</taxon>
        <taxon>Pleosporomycetidae</taxon>
        <taxon>Pleosporales</taxon>
        <taxon>Massarineae</taxon>
        <taxon>Didymosphaeriaceae</taxon>
        <taxon>Bimuria</taxon>
    </lineage>
</organism>
<evidence type="ECO:0000313" key="1">
    <source>
        <dbReference type="EMBL" id="KAF1974185.1"/>
    </source>
</evidence>
<name>A0A6A5VAN3_9PLEO</name>
<protein>
    <submittedName>
        <fullName evidence="1">Uncharacterized protein</fullName>
    </submittedName>
</protein>
<keyword evidence="2" id="KW-1185">Reference proteome</keyword>
<proteinExistence type="predicted"/>
<accession>A0A6A5VAN3</accession>
<gene>
    <name evidence="1" type="ORF">BU23DRAFT_553573</name>
</gene>
<sequence>MPPERKKLGRPRKDVAIYGAKDARSEKAEVINWIRDEENWVWDPYGDRIARVWSGLQ</sequence>
<dbReference type="AlphaFoldDB" id="A0A6A5VAN3"/>
<dbReference type="EMBL" id="ML976676">
    <property type="protein sequence ID" value="KAF1974185.1"/>
    <property type="molecule type" value="Genomic_DNA"/>
</dbReference>
<reference evidence="1" key="1">
    <citation type="journal article" date="2020" name="Stud. Mycol.">
        <title>101 Dothideomycetes genomes: a test case for predicting lifestyles and emergence of pathogens.</title>
        <authorList>
            <person name="Haridas S."/>
            <person name="Albert R."/>
            <person name="Binder M."/>
            <person name="Bloem J."/>
            <person name="Labutti K."/>
            <person name="Salamov A."/>
            <person name="Andreopoulos B."/>
            <person name="Baker S."/>
            <person name="Barry K."/>
            <person name="Bills G."/>
            <person name="Bluhm B."/>
            <person name="Cannon C."/>
            <person name="Castanera R."/>
            <person name="Culley D."/>
            <person name="Daum C."/>
            <person name="Ezra D."/>
            <person name="Gonzalez J."/>
            <person name="Henrissat B."/>
            <person name="Kuo A."/>
            <person name="Liang C."/>
            <person name="Lipzen A."/>
            <person name="Lutzoni F."/>
            <person name="Magnuson J."/>
            <person name="Mondo S."/>
            <person name="Nolan M."/>
            <person name="Ohm R."/>
            <person name="Pangilinan J."/>
            <person name="Park H.-J."/>
            <person name="Ramirez L."/>
            <person name="Alfaro M."/>
            <person name="Sun H."/>
            <person name="Tritt A."/>
            <person name="Yoshinaga Y."/>
            <person name="Zwiers L.-H."/>
            <person name="Turgeon B."/>
            <person name="Goodwin S."/>
            <person name="Spatafora J."/>
            <person name="Crous P."/>
            <person name="Grigoriev I."/>
        </authorList>
    </citation>
    <scope>NUCLEOTIDE SEQUENCE</scope>
    <source>
        <strain evidence="1">CBS 107.79</strain>
    </source>
</reference>
<evidence type="ECO:0000313" key="2">
    <source>
        <dbReference type="Proteomes" id="UP000800036"/>
    </source>
</evidence>